<accession>A0A8J8P5B3</accession>
<evidence type="ECO:0000313" key="1">
    <source>
        <dbReference type="EMBL" id="TNV87706.1"/>
    </source>
</evidence>
<name>A0A8J8P5B3_HALGN</name>
<organism evidence="1 2">
    <name type="scientific">Halteria grandinella</name>
    <dbReference type="NCBI Taxonomy" id="5974"/>
    <lineage>
        <taxon>Eukaryota</taxon>
        <taxon>Sar</taxon>
        <taxon>Alveolata</taxon>
        <taxon>Ciliophora</taxon>
        <taxon>Intramacronucleata</taxon>
        <taxon>Spirotrichea</taxon>
        <taxon>Stichotrichia</taxon>
        <taxon>Sporadotrichida</taxon>
        <taxon>Halteriidae</taxon>
        <taxon>Halteria</taxon>
    </lineage>
</organism>
<dbReference type="EMBL" id="RRYP01000268">
    <property type="protein sequence ID" value="TNV87706.1"/>
    <property type="molecule type" value="Genomic_DNA"/>
</dbReference>
<dbReference type="AlphaFoldDB" id="A0A8J8P5B3"/>
<reference evidence="1" key="1">
    <citation type="submission" date="2019-06" db="EMBL/GenBank/DDBJ databases">
        <authorList>
            <person name="Zheng W."/>
        </authorList>
    </citation>
    <scope>NUCLEOTIDE SEQUENCE</scope>
    <source>
        <strain evidence="1">QDHG01</strain>
    </source>
</reference>
<evidence type="ECO:0000313" key="2">
    <source>
        <dbReference type="Proteomes" id="UP000785679"/>
    </source>
</evidence>
<comment type="caution">
    <text evidence="1">The sequence shown here is derived from an EMBL/GenBank/DDBJ whole genome shotgun (WGS) entry which is preliminary data.</text>
</comment>
<keyword evidence="2" id="KW-1185">Reference proteome</keyword>
<protein>
    <submittedName>
        <fullName evidence="1">Uncharacterized protein</fullName>
    </submittedName>
</protein>
<sequence>MQQQQPVSQSRSTISVTKAVSQLEMRQDTGGVQTNISIEVGAPYESGSQQQRTVATPTRSKINLNETVITSTSAQRLPMNKSQRQLSISEQSMYNQSDNSIVTNPLQSINPQELEKQLNNSPYVNGGVEINYSTTRPATAYAEKQLFSQTQNLMRPKGVFHLRSNRPVKQMAEIPLLVIQPNSNNSPERPQSIFQIKGYSRPSTAISRNSHLQRPQTNYTQADVAQKLLLSRSFRALSKGNHLRTTLFNKKDNNQDQTPQFFTKQLKLNQSNSPKKQMQALRANVIQQANLHFTAPLSNLRINPKSQYFENAKYQEHRLAVVIPLVIGGGLNIVGTHAIDDVYTRVKVSKRGEDSGYHTANRGSMINTKLQ</sequence>
<gene>
    <name evidence="1" type="ORF">FGO68_gene6509</name>
</gene>
<dbReference type="Proteomes" id="UP000785679">
    <property type="component" value="Unassembled WGS sequence"/>
</dbReference>
<proteinExistence type="predicted"/>